<name>A0AAW0L899_QUESU</name>
<gene>
    <name evidence="1" type="ORF">CFP56_006747</name>
</gene>
<dbReference type="EMBL" id="PKMF04000143">
    <property type="protein sequence ID" value="KAK7847302.1"/>
    <property type="molecule type" value="Genomic_DNA"/>
</dbReference>
<dbReference type="Proteomes" id="UP000237347">
    <property type="component" value="Unassembled WGS sequence"/>
</dbReference>
<reference evidence="1 2" key="1">
    <citation type="journal article" date="2018" name="Sci. Data">
        <title>The draft genome sequence of cork oak.</title>
        <authorList>
            <person name="Ramos A.M."/>
            <person name="Usie A."/>
            <person name="Barbosa P."/>
            <person name="Barros P.M."/>
            <person name="Capote T."/>
            <person name="Chaves I."/>
            <person name="Simoes F."/>
            <person name="Abreu I."/>
            <person name="Carrasquinho I."/>
            <person name="Faro C."/>
            <person name="Guimaraes J.B."/>
            <person name="Mendonca D."/>
            <person name="Nobrega F."/>
            <person name="Rodrigues L."/>
            <person name="Saibo N.J.M."/>
            <person name="Varela M.C."/>
            <person name="Egas C."/>
            <person name="Matos J."/>
            <person name="Miguel C.M."/>
            <person name="Oliveira M.M."/>
            <person name="Ricardo C.P."/>
            <person name="Goncalves S."/>
        </authorList>
    </citation>
    <scope>NUCLEOTIDE SEQUENCE [LARGE SCALE GENOMIC DNA]</scope>
    <source>
        <strain evidence="2">cv. HL8</strain>
    </source>
</reference>
<dbReference type="PANTHER" id="PTHR48011:SF56">
    <property type="entry name" value="PROTEIN KINASE DOMAIN-CONTAINING PROTEIN"/>
    <property type="match status" value="1"/>
</dbReference>
<proteinExistence type="predicted"/>
<evidence type="ECO:0000313" key="2">
    <source>
        <dbReference type="Proteomes" id="UP000237347"/>
    </source>
</evidence>
<comment type="caution">
    <text evidence="1">The sequence shown here is derived from an EMBL/GenBank/DDBJ whole genome shotgun (WGS) entry which is preliminary data.</text>
</comment>
<accession>A0AAW0L899</accession>
<dbReference type="InterPro" id="IPR011009">
    <property type="entry name" value="Kinase-like_dom_sf"/>
</dbReference>
<dbReference type="InterPro" id="IPR052751">
    <property type="entry name" value="Plant_MAPKKK"/>
</dbReference>
<dbReference type="GO" id="GO:0004672">
    <property type="term" value="F:protein kinase activity"/>
    <property type="evidence" value="ECO:0007669"/>
    <property type="project" value="TreeGrafter"/>
</dbReference>
<dbReference type="Gene3D" id="1.10.510.10">
    <property type="entry name" value="Transferase(Phosphotransferase) domain 1"/>
    <property type="match status" value="1"/>
</dbReference>
<sequence>MLTGKSPWDREEELDTEELLGVIGNEREARDFLKACLMRKPMFRFTVEMLLDHPFLVGMDKPEISAVPSSSWTEADFEHGIIDTITNF</sequence>
<dbReference type="PANTHER" id="PTHR48011">
    <property type="entry name" value="CCR4-NOT TRANSCRIPTIONAL COMPLEX SUBUNIT CAF120-RELATED"/>
    <property type="match status" value="1"/>
</dbReference>
<evidence type="ECO:0008006" key="3">
    <source>
        <dbReference type="Google" id="ProtNLM"/>
    </source>
</evidence>
<protein>
    <recommendedName>
        <fullName evidence="3">Protein kinase domain-containing protein</fullName>
    </recommendedName>
</protein>
<keyword evidence="2" id="KW-1185">Reference proteome</keyword>
<dbReference type="SUPFAM" id="SSF56112">
    <property type="entry name" value="Protein kinase-like (PK-like)"/>
    <property type="match status" value="1"/>
</dbReference>
<dbReference type="AlphaFoldDB" id="A0AAW0L899"/>
<evidence type="ECO:0000313" key="1">
    <source>
        <dbReference type="EMBL" id="KAK7847302.1"/>
    </source>
</evidence>
<organism evidence="1 2">
    <name type="scientific">Quercus suber</name>
    <name type="common">Cork oak</name>
    <dbReference type="NCBI Taxonomy" id="58331"/>
    <lineage>
        <taxon>Eukaryota</taxon>
        <taxon>Viridiplantae</taxon>
        <taxon>Streptophyta</taxon>
        <taxon>Embryophyta</taxon>
        <taxon>Tracheophyta</taxon>
        <taxon>Spermatophyta</taxon>
        <taxon>Magnoliopsida</taxon>
        <taxon>eudicotyledons</taxon>
        <taxon>Gunneridae</taxon>
        <taxon>Pentapetalae</taxon>
        <taxon>rosids</taxon>
        <taxon>fabids</taxon>
        <taxon>Fagales</taxon>
        <taxon>Fagaceae</taxon>
        <taxon>Quercus</taxon>
    </lineage>
</organism>
<dbReference type="GO" id="GO:0007165">
    <property type="term" value="P:signal transduction"/>
    <property type="evidence" value="ECO:0007669"/>
    <property type="project" value="TreeGrafter"/>
</dbReference>